<feature type="compositionally biased region" description="Polar residues" evidence="14">
    <location>
        <begin position="2797"/>
        <end position="2813"/>
    </location>
</feature>
<dbReference type="CDD" id="cd02249">
    <property type="entry name" value="ZZ"/>
    <property type="match status" value="1"/>
</dbReference>
<dbReference type="Gene3D" id="1.25.40.180">
    <property type="match status" value="2"/>
</dbReference>
<dbReference type="SUPFAM" id="SSF53335">
    <property type="entry name" value="S-adenosyl-L-methionine-dependent methyltransferases"/>
    <property type="match status" value="1"/>
</dbReference>
<dbReference type="Pfam" id="PF01555">
    <property type="entry name" value="N6_N4_Mtase"/>
    <property type="match status" value="1"/>
</dbReference>
<dbReference type="InterPro" id="IPR001965">
    <property type="entry name" value="Znf_PHD"/>
</dbReference>
<feature type="domain" description="MI" evidence="15">
    <location>
        <begin position="2867"/>
        <end position="2987"/>
    </location>
</feature>
<dbReference type="GO" id="GO:0008170">
    <property type="term" value="F:N-methyltransferase activity"/>
    <property type="evidence" value="ECO:0007669"/>
    <property type="project" value="InterPro"/>
</dbReference>
<dbReference type="PROSITE" id="PS51366">
    <property type="entry name" value="MI"/>
    <property type="match status" value="1"/>
</dbReference>
<comment type="caution">
    <text evidence="17">The sequence shown here is derived from an EMBL/GenBank/DDBJ whole genome shotgun (WGS) entry which is preliminary data.</text>
</comment>
<evidence type="ECO:0000256" key="5">
    <source>
        <dbReference type="ARBA" id="ARBA00022553"/>
    </source>
</evidence>
<keyword evidence="13" id="KW-0175">Coiled coil</keyword>
<feature type="region of interest" description="Disordered" evidence="14">
    <location>
        <begin position="2007"/>
        <end position="2224"/>
    </location>
</feature>
<sequence>MDGLRQSVLEEYFAKVGRATVVSSKLQKQIRPKDASELDPRNTKQASKASAGDRQQSSIEAAGTSRELESLPSNDCNRLPAEAAVKAKITLNLDARADSQLDVDPGIALCQACISAQEGRGPMDVLALCSGCATVCRSAFEHITWQSLRKRKRGRPRKLPKVEAITEKPTPVQTLPTDVQITTSLPTLDLILPAKRTLDNRPECAAFTAETELRTRRAVKLLRDQHGFEPNPYGYMYHTPVEVLQIGGMWLPARMIAMRESRVRVQYTKAFGLLSEWMKIDSRRLRLLDDPTTSPNEDEFLSEKILEEQDLKINTAAEKCRKRRRKAKATKTPNVVPKPEPTAPIPSEEVVPLSAFQSTGAFMTRRTENALRDPHGFGPNVAGHYYLRPVEVKGSDGQWYSGQLTEMDYGRVRVHFTNIEIEDEWVYSDSRRLRVDTKKEQRMARKLEKAKGNKDKEEQNISLASMVFSRRTSKALADEHGFIINSHGYHYDQKVEVLFSDGLWYDGVLTEMRDDKVKVHYTGWTSRFDQWIQIESRRIRPINVQSRTIEETIDDLLTLEENPEMQEEQRSRKRRIRYRVIAEALGLELVDPPEDEMSMETHDDTPLKPPRPPRPPRQPVIKKDKKAIRKARRRHQLRRQKHRVFSYRTVDINSADMNGSTEMPEPRNVMKTEGLLRMLPKKITSSIGSSFQSTGAFMTRGTTSQLSDRMGFAPNPQEFSYLQHVLVLHIDKLWYEARLVAMEMGLVQVHFCGWPNEYDEWIAADSRRIQQVEDPDKALQECVEADFAERIEQRIKEREERLLAVISVGDILEVQNCLFKKTYGVVMAIDGFRILLQDHEHPDREPEWVSAARDGISIVVEIKEINNAYERRQAMKRRRQNLQLEDEEEEDEYYREDMDENEIEYADSWQIYCNQCHIVIKQFRYYCMYCESPSFGEDYASFELCLWCFSHQFPDWHEHPRSGFAVQSIMDDGEQGPVPVKGELVSIYQKDTLDTEYEGNSSSDDIALVQLEGLSDADKAHWYMTQWKKRKVCVLCNDDNKTDFGAFIGPFLIKQMNRNGQEKTKRIWVHDACARFSPDVFITKENEWYNVAVALQRGRSMRCWECKEKGATFGCFESKCDRSYHLPCTRKPLSFFESGAIFWCPLHEMRYRRKDVYEDHFSCDGCAKNLKDEEWHTCRVCGDSYFTTFDLCTQCFESPPSGLTHNHDWTMFEKTCRSPEEERRACRQAGNLSSREGARQETRNEQTKISAAQEEFEGSEVFILLVRVFGYDGVLLCEPCFDIEGLKKASPEELVKKSYEAMLIESSLSDFYVSAVEDYTHQPYLTRSSYADGRFDNTKSEAMLLSSYEPAEHQLFSLPFDTTYFDIPGRAPRWASHSGMDYHGTWLPQTVRRALEKFTQKHERILSNFLGRGTDAIECFILQRRCIGVDINPAAVALSQRNCSFALPIGLTSAEYRPVILQMDSRNLRGPLFEDESFDHILSHPPYKDCVAYSTHIEGDLSRYANSEEFLQEYRKVCEESRRLLKHGKRVTLGIGDNREHCFYVPVGFHLIRQYMNAGFELEELIVKRQRYCSAYGLGTFLSVQYDFLCFTHEFIATLRKAERPQEPPMRCFETTETTSSKHIVINYTKREVPPSPISRKSVVMGTVWVFKPTQEHSFADLCMSRMVERFGTDSTNWVEIRLDMSCDGLNGPGAKEKYPARAPIIETEELSEYEMARQKRIADNNRTLLALGLVSELSEDADDSIHLVNMAKKVPLTIPDARTMLCVVPHIPNTEFNVEDIPQYRSTLVQLANEAALQLPAGGMFITGVQDIRGDDGRLWPLPMLVMEDIQERFPKLKLKELIITVPHGYSKDRSKITCADDYHPEVYLALQLPIVHATGLTSMSDERSGQRFPNYSPNHVYGDLHNNSGSPHGPPQFLPPQGMNPQYSYLPQPFAPTFVPQPPKSKAIKIINPNTLTEVPTESLRKASPAKTPSPVISDKSPVVTPIFTPPVSKAIKIVNPKDLENAKTQEKPAEAAASAKSDPRTERVDSTPKTAASVTTPSPPSTERAVTPETVRDSSKPASTEPTPNRAVLDDSVAEQVQPVKEETDIMDSKGSAVETEAAVPAPSDVNVQSAAEQLKKLEIKNEASMTDEKHGITEDNAKQSEEVVEESEDDVQKVASEEPSAAEDSRSTSKLDLPQLNTSLQSQNSSPADSPSVARTPDLPGTPGEAMPQHPDFTYPSRILKDNEFSLVKYPSDVSPPTRAPNGVLKMSRDFIMQFRELCLGRPTQMPSLDGYDMVDLSADGRRSGSNRKAMSDRSRGLRTPSGKTSEERFQQSMAKLAEMGKFAGGKPLAMRSMSGGGAMGGFSASRESSGRSRSGRGGKRRQEREQVGGPTIPLDQVAPLEMSENRWKPALNSDAPVQPAEGELIPMDILTRKVKSLLNKLTMEKFESISSQICDFANQSVKETNGESLRTVIQLVFEKATDEPNFAKMWAQLCRAMLDKTDPEIYDESAKDAQGNYSKGPILFRKYLLNRCQTEFEKGWKVDLPKPVDGADAMLTEEYYIAQKAKRRGLGLVQLIGELFILRMLTERIMHACIKKLLANVTDPEEEEMESLCKLLITVGKDLDTKEARSWMNTYFDRIKELSVNETLSSRIRFQLLDVIELREHHWIPRNGAASTGPKTISEIHEEAQQAKMQQEREAAKRSASSSNRLPTLGSQMSRSASQRARSDRSGPPTPAAEGQDGWSTVGGGSGAGGTGYFANSALRRAGDLSQLGKDRSRGKMPTFSPGGNVFSSLSSPKGTKLRKGDSSEGSTTPVANENVSSTNIFDALGDADGEEKVETVSERPKLKLLPRGATKTEEESLVVESPQDVGNSMSKAEVDLKVNGMMEELWAIRDLSEFLHSAKELSSYQSEMIKTLVTQAIEKKSDDVTLAAEALRTLNKEFSIESSTYKQALSDLVADIDDISIDVPSAYQYAGRLLDASDLSFDDLVELEAPLLESTMLVPPSTKLTAEFWTARIARITEKAAVEQYAGAKRTIADALPESKRSDEDIQRYLEKHNLTALKK</sequence>
<keyword evidence="7" id="KW-0808">Transferase</keyword>
<dbReference type="GO" id="GO:0003677">
    <property type="term" value="F:DNA binding"/>
    <property type="evidence" value="ECO:0007669"/>
    <property type="project" value="InterPro"/>
</dbReference>
<evidence type="ECO:0000256" key="8">
    <source>
        <dbReference type="ARBA" id="ARBA00022723"/>
    </source>
</evidence>
<feature type="region of interest" description="Disordered" evidence="14">
    <location>
        <begin position="1962"/>
        <end position="1986"/>
    </location>
</feature>
<dbReference type="SUPFAM" id="SSF57850">
    <property type="entry name" value="RING/U-box"/>
    <property type="match status" value="1"/>
</dbReference>
<dbReference type="CDD" id="cd02440">
    <property type="entry name" value="AdoMet_MTases"/>
    <property type="match status" value="1"/>
</dbReference>
<dbReference type="Gene3D" id="3.30.40.10">
    <property type="entry name" value="Zinc/RING finger domain, C3HC4 (zinc finger)"/>
    <property type="match status" value="1"/>
</dbReference>
<evidence type="ECO:0000256" key="2">
    <source>
        <dbReference type="ARBA" id="ARBA00005775"/>
    </source>
</evidence>
<dbReference type="Gene3D" id="3.40.50.150">
    <property type="entry name" value="Vaccinia Virus protein VP39"/>
    <property type="match status" value="2"/>
</dbReference>
<keyword evidence="9" id="KW-0863">Zinc-finger</keyword>
<feature type="region of interest" description="Disordered" evidence="14">
    <location>
        <begin position="1906"/>
        <end position="1928"/>
    </location>
</feature>
<dbReference type="Pfam" id="PF02847">
    <property type="entry name" value="MA3"/>
    <property type="match status" value="1"/>
</dbReference>
<dbReference type="PANTHER" id="PTHR23253">
    <property type="entry name" value="EUKARYOTIC TRANSLATION INITIATION FACTOR 4 GAMMA"/>
    <property type="match status" value="1"/>
</dbReference>
<dbReference type="EMBL" id="MVBO01000003">
    <property type="protein sequence ID" value="OZJ06488.1"/>
    <property type="molecule type" value="Genomic_DNA"/>
</dbReference>
<evidence type="ECO:0000313" key="17">
    <source>
        <dbReference type="EMBL" id="OZJ06488.1"/>
    </source>
</evidence>
<keyword evidence="11" id="KW-0694">RNA-binding</keyword>
<dbReference type="InterPro" id="IPR029063">
    <property type="entry name" value="SAM-dependent_MTases_sf"/>
</dbReference>
<dbReference type="InterPro" id="IPR003891">
    <property type="entry name" value="Initiation_fac_eIF4g_MI"/>
</dbReference>
<feature type="compositionally biased region" description="Basic and acidic residues" evidence="14">
    <location>
        <begin position="2024"/>
        <end position="2033"/>
    </location>
</feature>
<evidence type="ECO:0000256" key="4">
    <source>
        <dbReference type="ARBA" id="ARBA00022540"/>
    </source>
</evidence>
<dbReference type="Pfam" id="PF13832">
    <property type="entry name" value="zf-HC5HC2H_2"/>
    <property type="match status" value="1"/>
</dbReference>
<feature type="region of interest" description="Disordered" evidence="14">
    <location>
        <begin position="591"/>
        <end position="640"/>
    </location>
</feature>
<dbReference type="SMART" id="SM00543">
    <property type="entry name" value="MIF4G"/>
    <property type="match status" value="1"/>
</dbReference>
<keyword evidence="6" id="KW-0489">Methyltransferase</keyword>
<feature type="compositionally biased region" description="Basic and acidic residues" evidence="14">
    <location>
        <begin position="31"/>
        <end position="42"/>
    </location>
</feature>
<evidence type="ECO:0008006" key="19">
    <source>
        <dbReference type="Google" id="ProtNLM"/>
    </source>
</evidence>
<evidence type="ECO:0000259" key="15">
    <source>
        <dbReference type="PROSITE" id="PS51366"/>
    </source>
</evidence>
<protein>
    <recommendedName>
        <fullName evidence="19">PHD-type domain-containing protein</fullName>
    </recommendedName>
</protein>
<dbReference type="CDD" id="cd20104">
    <property type="entry name" value="MBT_PHF20L1-like"/>
    <property type="match status" value="2"/>
</dbReference>
<feature type="compositionally biased region" description="Pro residues" evidence="14">
    <location>
        <begin position="607"/>
        <end position="618"/>
    </location>
</feature>
<dbReference type="Gene3D" id="2.30.30.140">
    <property type="match status" value="3"/>
</dbReference>
<name>A0A261Y7D2_9FUNG</name>
<keyword evidence="18" id="KW-1185">Reference proteome</keyword>
<feature type="region of interest" description="Disordered" evidence="14">
    <location>
        <begin position="2760"/>
        <end position="2813"/>
    </location>
</feature>
<dbReference type="GO" id="GO:0010494">
    <property type="term" value="C:cytoplasmic stress granule"/>
    <property type="evidence" value="ECO:0007669"/>
    <property type="project" value="UniProtKB-ARBA"/>
</dbReference>
<organism evidence="17 18">
    <name type="scientific">Bifiguratus adelaidae</name>
    <dbReference type="NCBI Taxonomy" id="1938954"/>
    <lineage>
        <taxon>Eukaryota</taxon>
        <taxon>Fungi</taxon>
        <taxon>Fungi incertae sedis</taxon>
        <taxon>Mucoromycota</taxon>
        <taxon>Mucoromycotina</taxon>
        <taxon>Endogonomycetes</taxon>
        <taxon>Endogonales</taxon>
        <taxon>Endogonales incertae sedis</taxon>
        <taxon>Bifiguratus</taxon>
    </lineage>
</organism>
<evidence type="ECO:0000256" key="11">
    <source>
        <dbReference type="ARBA" id="ARBA00022884"/>
    </source>
</evidence>
<dbReference type="CDD" id="cd15571">
    <property type="entry name" value="ePHD"/>
    <property type="match status" value="1"/>
</dbReference>
<dbReference type="InterPro" id="IPR003890">
    <property type="entry name" value="MIF4G-like_typ-3"/>
</dbReference>
<feature type="compositionally biased region" description="Low complexity" evidence="14">
    <location>
        <begin position="2181"/>
        <end position="2195"/>
    </location>
</feature>
<feature type="domain" description="PHD-type" evidence="16">
    <location>
        <begin position="1030"/>
        <end position="1148"/>
    </location>
</feature>
<feature type="region of interest" description="Disordered" evidence="14">
    <location>
        <begin position="2286"/>
        <end position="2317"/>
    </location>
</feature>
<dbReference type="Pfam" id="PF02854">
    <property type="entry name" value="MIF4G"/>
    <property type="match status" value="1"/>
</dbReference>
<dbReference type="SUPFAM" id="SSF54160">
    <property type="entry name" value="Chromo domain-like"/>
    <property type="match status" value="2"/>
</dbReference>
<evidence type="ECO:0000256" key="13">
    <source>
        <dbReference type="SAM" id="Coils"/>
    </source>
</evidence>
<dbReference type="InterPro" id="IPR016197">
    <property type="entry name" value="Chromo-like_dom_sf"/>
</dbReference>
<evidence type="ECO:0000256" key="9">
    <source>
        <dbReference type="ARBA" id="ARBA00022771"/>
    </source>
</evidence>
<dbReference type="FunFam" id="1.25.40.180:FF:000020">
    <property type="entry name" value="Eukaryotic translation initiation factor subunit"/>
    <property type="match status" value="1"/>
</dbReference>
<feature type="region of interest" description="Disordered" evidence="14">
    <location>
        <begin position="2336"/>
        <end position="2382"/>
    </location>
</feature>
<evidence type="ECO:0000256" key="12">
    <source>
        <dbReference type="ARBA" id="ARBA00022917"/>
    </source>
</evidence>
<dbReference type="GO" id="GO:0003729">
    <property type="term" value="F:mRNA binding"/>
    <property type="evidence" value="ECO:0007669"/>
    <property type="project" value="TreeGrafter"/>
</dbReference>
<dbReference type="OrthoDB" id="161570at2759"/>
<evidence type="ECO:0000313" key="18">
    <source>
        <dbReference type="Proteomes" id="UP000242875"/>
    </source>
</evidence>
<dbReference type="InterPro" id="IPR034732">
    <property type="entry name" value="EPHD"/>
</dbReference>
<keyword evidence="3" id="KW-0963">Cytoplasm</keyword>
<feature type="region of interest" description="Disordered" evidence="14">
    <location>
        <begin position="25"/>
        <end position="75"/>
    </location>
</feature>
<feature type="compositionally biased region" description="Basic and acidic residues" evidence="14">
    <location>
        <begin position="2007"/>
        <end position="2016"/>
    </location>
</feature>
<keyword evidence="10" id="KW-0862">Zinc</keyword>
<keyword evidence="12" id="KW-0648">Protein biosynthesis</keyword>
<reference evidence="17 18" key="1">
    <citation type="journal article" date="2017" name="Mycologia">
        <title>Bifiguratus adelaidae, gen. et sp. nov., a new member of Mucoromycotina in endophytic and soil-dwelling habitats.</title>
        <authorList>
            <person name="Torres-Cruz T.J."/>
            <person name="Billingsley Tobias T.L."/>
            <person name="Almatruk M."/>
            <person name="Hesse C."/>
            <person name="Kuske C.R."/>
            <person name="Desiro A."/>
            <person name="Benucci G.M."/>
            <person name="Bonito G."/>
            <person name="Stajich J.E."/>
            <person name="Dunlap C."/>
            <person name="Arnold A.E."/>
            <person name="Porras-Alfaro A."/>
        </authorList>
    </citation>
    <scope>NUCLEOTIDE SEQUENCE [LARGE SCALE GENOMIC DNA]</scope>
    <source>
        <strain evidence="17 18">AZ0501</strain>
    </source>
</reference>
<dbReference type="SUPFAM" id="SSF48371">
    <property type="entry name" value="ARM repeat"/>
    <property type="match status" value="2"/>
</dbReference>
<accession>A0A261Y7D2</accession>
<comment type="subcellular location">
    <subcellularLocation>
        <location evidence="1">Cytoplasm</location>
    </subcellularLocation>
</comment>
<keyword evidence="5" id="KW-0597">Phosphoprotein</keyword>
<evidence type="ECO:0000256" key="1">
    <source>
        <dbReference type="ARBA" id="ARBA00004496"/>
    </source>
</evidence>
<dbReference type="Proteomes" id="UP000242875">
    <property type="component" value="Unassembled WGS sequence"/>
</dbReference>
<evidence type="ECO:0000256" key="7">
    <source>
        <dbReference type="ARBA" id="ARBA00022679"/>
    </source>
</evidence>
<comment type="similarity">
    <text evidence="2">Belongs to the eukaryotic initiation factor 4G family.</text>
</comment>
<feature type="compositionally biased region" description="Polar residues" evidence="14">
    <location>
        <begin position="2034"/>
        <end position="2043"/>
    </location>
</feature>
<feature type="coiled-coil region" evidence="13">
    <location>
        <begin position="865"/>
        <end position="892"/>
    </location>
</feature>
<evidence type="ECO:0000256" key="10">
    <source>
        <dbReference type="ARBA" id="ARBA00022833"/>
    </source>
</evidence>
<evidence type="ECO:0000256" key="3">
    <source>
        <dbReference type="ARBA" id="ARBA00022490"/>
    </source>
</evidence>
<dbReference type="InterPro" id="IPR013083">
    <property type="entry name" value="Znf_RING/FYVE/PHD"/>
</dbReference>
<dbReference type="GO" id="GO:0016281">
    <property type="term" value="C:eukaryotic translation initiation factor 4F complex"/>
    <property type="evidence" value="ECO:0007669"/>
    <property type="project" value="TreeGrafter"/>
</dbReference>
<evidence type="ECO:0000256" key="6">
    <source>
        <dbReference type="ARBA" id="ARBA00022603"/>
    </source>
</evidence>
<feature type="compositionally biased region" description="Basic and acidic residues" evidence="14">
    <location>
        <begin position="2675"/>
        <end position="2690"/>
    </location>
</feature>
<dbReference type="InterPro" id="IPR002941">
    <property type="entry name" value="DNA_methylase_N4/N6"/>
</dbReference>
<feature type="compositionally biased region" description="Basic and acidic residues" evidence="14">
    <location>
        <begin position="2121"/>
        <end position="2149"/>
    </location>
</feature>
<dbReference type="GO" id="GO:0008270">
    <property type="term" value="F:zinc ion binding"/>
    <property type="evidence" value="ECO:0007669"/>
    <property type="project" value="UniProtKB-KW"/>
</dbReference>
<feature type="compositionally biased region" description="Low complexity" evidence="14">
    <location>
        <begin position="2704"/>
        <end position="2713"/>
    </location>
</feature>
<keyword evidence="4" id="KW-0396">Initiation factor</keyword>
<keyword evidence="8" id="KW-0479">Metal-binding</keyword>
<evidence type="ECO:0000256" key="14">
    <source>
        <dbReference type="SAM" id="MobiDB-lite"/>
    </source>
</evidence>
<dbReference type="PROSITE" id="PS51805">
    <property type="entry name" value="EPHD"/>
    <property type="match status" value="1"/>
</dbReference>
<feature type="region of interest" description="Disordered" evidence="14">
    <location>
        <begin position="2675"/>
        <end position="2738"/>
    </location>
</feature>
<dbReference type="GO" id="GO:0032259">
    <property type="term" value="P:methylation"/>
    <property type="evidence" value="ECO:0007669"/>
    <property type="project" value="UniProtKB-KW"/>
</dbReference>
<dbReference type="SMART" id="SM00249">
    <property type="entry name" value="PHD"/>
    <property type="match status" value="1"/>
</dbReference>
<dbReference type="InterPro" id="IPR016024">
    <property type="entry name" value="ARM-type_fold"/>
</dbReference>
<feature type="compositionally biased region" description="Polar residues" evidence="14">
    <location>
        <begin position="43"/>
        <end position="59"/>
    </location>
</feature>
<evidence type="ECO:0000259" key="16">
    <source>
        <dbReference type="PROSITE" id="PS51805"/>
    </source>
</evidence>
<dbReference type="PANTHER" id="PTHR23253:SF9">
    <property type="entry name" value="EUKARYOTIC TRANSLATION INITIATION FACTOR 4 GAMMA 2"/>
    <property type="match status" value="1"/>
</dbReference>
<proteinExistence type="inferred from homology"/>
<dbReference type="GO" id="GO:0003743">
    <property type="term" value="F:translation initiation factor activity"/>
    <property type="evidence" value="ECO:0007669"/>
    <property type="project" value="UniProtKB-KW"/>
</dbReference>
<gene>
    <name evidence="17" type="ORF">BZG36_00497</name>
</gene>
<feature type="compositionally biased region" description="Basic residues" evidence="14">
    <location>
        <begin position="623"/>
        <end position="640"/>
    </location>
</feature>
<feature type="region of interest" description="Disordered" evidence="14">
    <location>
        <begin position="322"/>
        <end position="346"/>
    </location>
</feature>